<dbReference type="PANTHER" id="PTHR43877">
    <property type="entry name" value="AMINOALKYLPHOSPHONATE N-ACETYLTRANSFERASE-RELATED-RELATED"/>
    <property type="match status" value="1"/>
</dbReference>
<dbReference type="Proteomes" id="UP000305546">
    <property type="component" value="Unassembled WGS sequence"/>
</dbReference>
<dbReference type="EMBL" id="VDFW01000020">
    <property type="protein sequence ID" value="TNC23349.1"/>
    <property type="molecule type" value="Genomic_DNA"/>
</dbReference>
<feature type="region of interest" description="Disordered" evidence="3">
    <location>
        <begin position="173"/>
        <end position="193"/>
    </location>
</feature>
<feature type="domain" description="N-acetyltransferase" evidence="4">
    <location>
        <begin position="4"/>
        <end position="171"/>
    </location>
</feature>
<sequence>MGEVRVEPARGDDAAAILAVHVAARSSYYRGFQPEEKLARSNARDPELYASIIRRPDRVVRVAKLGEEVVGFLMIGPCYYPEPDPAVTSELYQIHVHPDCFRHGIGTALHDEAISVWRGAGVALARLWAWDFNARALAFYAARGWVHDGTNPPGGPELGAHRMLGYVLDPRRVTAAPAGGSSPRTVRTPPGRR</sequence>
<proteinExistence type="predicted"/>
<evidence type="ECO:0000313" key="6">
    <source>
        <dbReference type="Proteomes" id="UP000305546"/>
    </source>
</evidence>
<dbReference type="RefSeq" id="WP_139098593.1">
    <property type="nucleotide sequence ID" value="NZ_VDFW01000020.1"/>
</dbReference>
<keyword evidence="2" id="KW-0012">Acyltransferase</keyword>
<dbReference type="InterPro" id="IPR000182">
    <property type="entry name" value="GNAT_dom"/>
</dbReference>
<dbReference type="Gene3D" id="3.40.630.30">
    <property type="match status" value="1"/>
</dbReference>
<dbReference type="OrthoDB" id="5243635at2"/>
<dbReference type="AlphaFoldDB" id="A0A5C4LZ33"/>
<keyword evidence="1 5" id="KW-0808">Transferase</keyword>
<dbReference type="InterPro" id="IPR050832">
    <property type="entry name" value="Bact_Acetyltransf"/>
</dbReference>
<dbReference type="PROSITE" id="PS51186">
    <property type="entry name" value="GNAT"/>
    <property type="match status" value="1"/>
</dbReference>
<evidence type="ECO:0000256" key="1">
    <source>
        <dbReference type="ARBA" id="ARBA00022679"/>
    </source>
</evidence>
<name>A0A5C4LZ33_9PSEU</name>
<dbReference type="CDD" id="cd04301">
    <property type="entry name" value="NAT_SF"/>
    <property type="match status" value="1"/>
</dbReference>
<dbReference type="GO" id="GO:0016747">
    <property type="term" value="F:acyltransferase activity, transferring groups other than amino-acyl groups"/>
    <property type="evidence" value="ECO:0007669"/>
    <property type="project" value="InterPro"/>
</dbReference>
<dbReference type="SUPFAM" id="SSF55729">
    <property type="entry name" value="Acyl-CoA N-acyltransferases (Nat)"/>
    <property type="match status" value="1"/>
</dbReference>
<dbReference type="Pfam" id="PF00583">
    <property type="entry name" value="Acetyltransf_1"/>
    <property type="match status" value="1"/>
</dbReference>
<keyword evidence="6" id="KW-1185">Reference proteome</keyword>
<evidence type="ECO:0000256" key="3">
    <source>
        <dbReference type="SAM" id="MobiDB-lite"/>
    </source>
</evidence>
<gene>
    <name evidence="5" type="ORF">FG385_21650</name>
</gene>
<evidence type="ECO:0000256" key="2">
    <source>
        <dbReference type="ARBA" id="ARBA00023315"/>
    </source>
</evidence>
<dbReference type="InterPro" id="IPR016181">
    <property type="entry name" value="Acyl_CoA_acyltransferase"/>
</dbReference>
<evidence type="ECO:0000313" key="5">
    <source>
        <dbReference type="EMBL" id="TNC23349.1"/>
    </source>
</evidence>
<dbReference type="PANTHER" id="PTHR43877:SF1">
    <property type="entry name" value="ACETYLTRANSFERASE"/>
    <property type="match status" value="1"/>
</dbReference>
<organism evidence="5 6">
    <name type="scientific">Amycolatopsis alkalitolerans</name>
    <dbReference type="NCBI Taxonomy" id="2547244"/>
    <lineage>
        <taxon>Bacteria</taxon>
        <taxon>Bacillati</taxon>
        <taxon>Actinomycetota</taxon>
        <taxon>Actinomycetes</taxon>
        <taxon>Pseudonocardiales</taxon>
        <taxon>Pseudonocardiaceae</taxon>
        <taxon>Amycolatopsis</taxon>
    </lineage>
</organism>
<evidence type="ECO:0000259" key="4">
    <source>
        <dbReference type="PROSITE" id="PS51186"/>
    </source>
</evidence>
<protein>
    <submittedName>
        <fullName evidence="5">GNAT family N-acetyltransferase</fullName>
    </submittedName>
</protein>
<accession>A0A5C4LZ33</accession>
<reference evidence="5 6" key="1">
    <citation type="submission" date="2019-06" db="EMBL/GenBank/DDBJ databases">
        <title>Amycolatopsis alkalitolerans sp. nov., isolated from Gastrodia elata Blume.</title>
        <authorList>
            <person name="Narsing Rao M.P."/>
            <person name="Li W.J."/>
        </authorList>
    </citation>
    <scope>NUCLEOTIDE SEQUENCE [LARGE SCALE GENOMIC DNA]</scope>
    <source>
        <strain evidence="5 6">SYSUP0005</strain>
    </source>
</reference>
<comment type="caution">
    <text evidence="5">The sequence shown here is derived from an EMBL/GenBank/DDBJ whole genome shotgun (WGS) entry which is preliminary data.</text>
</comment>